<dbReference type="Proteomes" id="UP000002402">
    <property type="component" value="Chromosome"/>
</dbReference>
<organism evidence="2 3">
    <name type="scientific">Myxococcus xanthus (strain DK1622)</name>
    <dbReference type="NCBI Taxonomy" id="246197"/>
    <lineage>
        <taxon>Bacteria</taxon>
        <taxon>Pseudomonadati</taxon>
        <taxon>Myxococcota</taxon>
        <taxon>Myxococcia</taxon>
        <taxon>Myxococcales</taxon>
        <taxon>Cystobacterineae</taxon>
        <taxon>Myxococcaceae</taxon>
        <taxon>Myxococcus</taxon>
    </lineage>
</organism>
<feature type="signal peptide" evidence="1">
    <location>
        <begin position="1"/>
        <end position="44"/>
    </location>
</feature>
<dbReference type="EnsemblBacteria" id="ABF89637">
    <property type="protein sequence ID" value="ABF89637"/>
    <property type="gene ID" value="MXAN_3968"/>
</dbReference>
<dbReference type="AlphaFoldDB" id="Q1D5C5"/>
<dbReference type="STRING" id="246197.MXAN_3968"/>
<gene>
    <name evidence="2" type="ordered locus">MXAN_3968</name>
</gene>
<protein>
    <submittedName>
        <fullName evidence="2">Conserved domain protein</fullName>
    </submittedName>
</protein>
<name>Q1D5C5_MYXXD</name>
<dbReference type="InterPro" id="IPR011004">
    <property type="entry name" value="Trimer_LpxA-like_sf"/>
</dbReference>
<reference evidence="2 3" key="1">
    <citation type="journal article" date="2006" name="Proc. Natl. Acad. Sci. U.S.A.">
        <title>Evolution of sensory complexity recorded in a myxobacterial genome.</title>
        <authorList>
            <person name="Goldman B.S."/>
            <person name="Nierman W.C."/>
            <person name="Kaiser D."/>
            <person name="Slater S.C."/>
            <person name="Durkin A.S."/>
            <person name="Eisen J.A."/>
            <person name="Ronning C.M."/>
            <person name="Barbazuk W.B."/>
            <person name="Blanchard M."/>
            <person name="Field C."/>
            <person name="Halling C."/>
            <person name="Hinkle G."/>
            <person name="Iartchuk O."/>
            <person name="Kim H.S."/>
            <person name="Mackenzie C."/>
            <person name="Madupu R."/>
            <person name="Miller N."/>
            <person name="Shvartsbeyn A."/>
            <person name="Sullivan S.A."/>
            <person name="Vaudin M."/>
            <person name="Wiegand R."/>
            <person name="Kaplan H.B."/>
        </authorList>
    </citation>
    <scope>NUCLEOTIDE SEQUENCE [LARGE SCALE GENOMIC DNA]</scope>
    <source>
        <strain evidence="3">DK1622</strain>
    </source>
</reference>
<dbReference type="EMBL" id="CP000113">
    <property type="protein sequence ID" value="ABF89637.1"/>
    <property type="molecule type" value="Genomic_DNA"/>
</dbReference>
<evidence type="ECO:0000313" key="3">
    <source>
        <dbReference type="Proteomes" id="UP000002402"/>
    </source>
</evidence>
<dbReference type="KEGG" id="mxa:MXAN_3968"/>
<feature type="chain" id="PRO_5004188253" evidence="1">
    <location>
        <begin position="45"/>
        <end position="197"/>
    </location>
</feature>
<proteinExistence type="predicted"/>
<dbReference type="SUPFAM" id="SSF51161">
    <property type="entry name" value="Trimeric LpxA-like enzymes"/>
    <property type="match status" value="1"/>
</dbReference>
<accession>Q1D5C5</accession>
<keyword evidence="1" id="KW-0732">Signal</keyword>
<evidence type="ECO:0000256" key="1">
    <source>
        <dbReference type="SAM" id="SignalP"/>
    </source>
</evidence>
<evidence type="ECO:0000313" key="2">
    <source>
        <dbReference type="EMBL" id="ABF89637.1"/>
    </source>
</evidence>
<dbReference type="Gene3D" id="2.160.10.10">
    <property type="entry name" value="Hexapeptide repeat proteins"/>
    <property type="match status" value="1"/>
</dbReference>
<dbReference type="HOGENOM" id="CLU_1516317_0_0_7"/>
<dbReference type="eggNOG" id="COG1044">
    <property type="taxonomic scope" value="Bacteria"/>
</dbReference>
<keyword evidence="3" id="KW-1185">Reference proteome</keyword>
<sequence>MWARNRFRAGAYPAVSRLLQEPRMRSSPIATLALGLALATPAFAEDDAKPPQKWKVVCATQSKDGSRAVQGTDLIIEAGEKVKDGVAVEGNVIIRKGAVVEDVVAIRGRVIVESGARVTGSAVSLGGEVRVHKGAAVDGDAIALGGKLKVDQDEAVKGDKVSLSFEIGGRDIVRGFIEDALDEETGCHIVDESDKDV</sequence>